<keyword evidence="2" id="KW-0472">Membrane</keyword>
<accession>A0A1Q9E139</accession>
<evidence type="ECO:0000259" key="3">
    <source>
        <dbReference type="Pfam" id="PF07727"/>
    </source>
</evidence>
<dbReference type="PANTHER" id="PTHR43336">
    <property type="entry name" value="OXYGEN SENSOR HISTIDINE KINASE RESPONSE REGULATOR DEVS/DOSS"/>
    <property type="match status" value="1"/>
</dbReference>
<dbReference type="Proteomes" id="UP000186817">
    <property type="component" value="Unassembled WGS sequence"/>
</dbReference>
<feature type="region of interest" description="Disordered" evidence="1">
    <location>
        <begin position="228"/>
        <end position="289"/>
    </location>
</feature>
<protein>
    <submittedName>
        <fullName evidence="4">Retrovirus-related Pol polyprotein from transposon TNT 1-94</fullName>
    </submittedName>
</protein>
<evidence type="ECO:0000256" key="2">
    <source>
        <dbReference type="SAM" id="Phobius"/>
    </source>
</evidence>
<feature type="transmembrane region" description="Helical" evidence="2">
    <location>
        <begin position="1029"/>
        <end position="1048"/>
    </location>
</feature>
<dbReference type="InterPro" id="IPR013103">
    <property type="entry name" value="RVT_2"/>
</dbReference>
<feature type="domain" description="Reverse transcriptase Ty1/copia-type" evidence="3">
    <location>
        <begin position="390"/>
        <end position="612"/>
    </location>
</feature>
<dbReference type="EMBL" id="LSRX01000304">
    <property type="protein sequence ID" value="OLQ01138.1"/>
    <property type="molecule type" value="Genomic_DNA"/>
</dbReference>
<organism evidence="4 5">
    <name type="scientific">Symbiodinium microadriaticum</name>
    <name type="common">Dinoflagellate</name>
    <name type="synonym">Zooxanthella microadriatica</name>
    <dbReference type="NCBI Taxonomy" id="2951"/>
    <lineage>
        <taxon>Eukaryota</taxon>
        <taxon>Sar</taxon>
        <taxon>Alveolata</taxon>
        <taxon>Dinophyceae</taxon>
        <taxon>Suessiales</taxon>
        <taxon>Symbiodiniaceae</taxon>
        <taxon>Symbiodinium</taxon>
    </lineage>
</organism>
<reference evidence="4 5" key="1">
    <citation type="submission" date="2016-02" db="EMBL/GenBank/DDBJ databases">
        <title>Genome analysis of coral dinoflagellate symbionts highlights evolutionary adaptations to a symbiotic lifestyle.</title>
        <authorList>
            <person name="Aranda M."/>
            <person name="Li Y."/>
            <person name="Liew Y.J."/>
            <person name="Baumgarten S."/>
            <person name="Simakov O."/>
            <person name="Wilson M."/>
            <person name="Piel J."/>
            <person name="Ashoor H."/>
            <person name="Bougouffa S."/>
            <person name="Bajic V.B."/>
            <person name="Ryu T."/>
            <person name="Ravasi T."/>
            <person name="Bayer T."/>
            <person name="Micklem G."/>
            <person name="Kim H."/>
            <person name="Bhak J."/>
            <person name="Lajeunesse T.C."/>
            <person name="Voolstra C.R."/>
        </authorList>
    </citation>
    <scope>NUCLEOTIDE SEQUENCE [LARGE SCALE GENOMIC DNA]</scope>
    <source>
        <strain evidence="4 5">CCMP2467</strain>
    </source>
</reference>
<feature type="transmembrane region" description="Helical" evidence="2">
    <location>
        <begin position="877"/>
        <end position="897"/>
    </location>
</feature>
<comment type="caution">
    <text evidence="4">The sequence shown here is derived from an EMBL/GenBank/DDBJ whole genome shotgun (WGS) entry which is preliminary data.</text>
</comment>
<proteinExistence type="predicted"/>
<keyword evidence="2" id="KW-1133">Transmembrane helix</keyword>
<dbReference type="PANTHER" id="PTHR43336:SF3">
    <property type="entry name" value="GUANYLATE CYCLASE DOMAIN-CONTAINING PROTEIN"/>
    <property type="match status" value="1"/>
</dbReference>
<evidence type="ECO:0000313" key="4">
    <source>
        <dbReference type="EMBL" id="OLQ01138.1"/>
    </source>
</evidence>
<keyword evidence="5" id="KW-1185">Reference proteome</keyword>
<gene>
    <name evidence="4" type="ORF">AK812_SmicGene16161</name>
</gene>
<feature type="transmembrane region" description="Helical" evidence="2">
    <location>
        <begin position="1270"/>
        <end position="1291"/>
    </location>
</feature>
<name>A0A1Q9E139_SYMMI</name>
<feature type="transmembrane region" description="Helical" evidence="2">
    <location>
        <begin position="909"/>
        <end position="932"/>
    </location>
</feature>
<evidence type="ECO:0000256" key="1">
    <source>
        <dbReference type="SAM" id="MobiDB-lite"/>
    </source>
</evidence>
<keyword evidence="2" id="KW-0812">Transmembrane</keyword>
<feature type="compositionally biased region" description="Acidic residues" evidence="1">
    <location>
        <begin position="257"/>
        <end position="267"/>
    </location>
</feature>
<evidence type="ECO:0000313" key="5">
    <source>
        <dbReference type="Proteomes" id="UP000186817"/>
    </source>
</evidence>
<feature type="transmembrane region" description="Helical" evidence="2">
    <location>
        <begin position="1297"/>
        <end position="1318"/>
    </location>
</feature>
<feature type="transmembrane region" description="Helical" evidence="2">
    <location>
        <begin position="1148"/>
        <end position="1168"/>
    </location>
</feature>
<dbReference type="OrthoDB" id="6127576at2759"/>
<dbReference type="Pfam" id="PF07727">
    <property type="entry name" value="RVT_2"/>
    <property type="match status" value="1"/>
</dbReference>
<sequence length="1337" mass="150510">MTRLCSYDPELSSEGALAEAITVFNHRDMVRGFSPAQHVIGRGADDTDRFVEAGQGLPPGLLVENPEGEFARAAKRRAEAEKIHADWNARQRIGRAVNSRHRPCYNYVPGELVFFWRSQESGKGRRQPGTRQGRFLGPARILATETRKSDAGELSPGGAVWLVRGRNLIKCAPEQLRRATEREEILEGLSAQAGQPTPWTFTQVAETLGGNQFQDATKDVPELQEWRRAQEASEAPQPTRLRFRTKRPAPVVPAAEDGADAEMEPSPEQEAAPLQRPRLEPQGRESGLRGECWWNTVPEQAWPDVPTTYWDDRQAAVEVEVPIPETRRGILQMSRNFEGYFVGQMKRKAVEVSERRLSPSEQEEFRGAKQVEVKNFLSADAFQALPKHLQPSRDQAVGMRWVLTWKVKEDGTRKAKARAVLLGYQDPCYEHRSTTAPVMTRQSRQMLLQMAAWKRWRVRKGDVSGAFLQGREYPDTLYCVPTPEICEAMNLPENSVTKIKRACYGLVDAPLEWYRTVDSFLQNIGMERCSSDACMWCYRDEGELKGLISGHVDDFIFGGDDAHQGWCEKLRKIQEQFRWGDWETDKFTQCGVLIETTPQGFSLSQPSYLEGISEIGVNATRRKARSQHKMLIHGFTPDVELGLVAWVDAASQSRVDGGASEALAAINGEDNLYYARFQWSELLYGKLDLRHPDLAVRKTFGCLVTDSRNVYDKMTNEVVVVKGAEKRTSIELLGLKEAQRRTDVIIRWVHSEAQLANSLTKTNGLKELEMFYRMGHRWRIVEDEQMQSARRRKEQGLLPLSQTEGLWSFDTAAWRIKEGMSPEGSTQLGLGSQVLSGLRRTSVAPRLSIASSEEGNRWQEFKSSIVPTCRAINRSRYFLAIMFVALLLALFLPDIWVLADRHTNVDLDVVLTIIFLAFCFEFVIQCVATYNIYIGSFFFYMDILGALSLLLDMTYVGVQALIQSMGGVGNQVVIMRAARIAKLGARVGRFTKLVKLLRFLPGLSGRTGDNGGSAKVINSRLTHSLSTRVSCLIILLVLIIPLFTMWSFPQTDMSMSQGEDELFQANFDVGIVSYSDPLEIESFYATMDYYPYQIAVKTGVTLPNSSLALLPWSSSRPAPIRSDGMQTQESAYLTMSFNWSAVNQTDSAMNLMLLIFVMILMVSFSMVLQRTTRKMVLRPVEKLLNQAVEDAAALAARVFFEDAGNTAILLREEQDNESANEENEDGTWKEANFNPEIHLLDKDKADGGTSAWTGGRTAEKEDAGLGCLDAFVATLYLMLLVMILAWMLGMMMHKQMMMVMVVFAAVAVAVMMTVMLTCDDVKDAGWHQRRWQLVNTM</sequence>
<feature type="compositionally biased region" description="Basic and acidic residues" evidence="1">
    <location>
        <begin position="277"/>
        <end position="288"/>
    </location>
</feature>